<dbReference type="AlphaFoldDB" id="A0AAV6H0X8"/>
<sequence length="80" mass="9102">MELSDNSLQHQLNREEAMHSYYLTRKFCLPAFNNGSVTGCSLGKEELDTPAPLHPLKKCMRNTHTAELGLNRLLELNTMQ</sequence>
<proteinExistence type="predicted"/>
<dbReference type="Proteomes" id="UP000823561">
    <property type="component" value="Chromosome 6"/>
</dbReference>
<keyword evidence="2" id="KW-1185">Reference proteome</keyword>
<evidence type="ECO:0000313" key="2">
    <source>
        <dbReference type="Proteomes" id="UP000823561"/>
    </source>
</evidence>
<dbReference type="EMBL" id="JADWDJ010000006">
    <property type="protein sequence ID" value="KAG5279612.1"/>
    <property type="molecule type" value="Genomic_DNA"/>
</dbReference>
<name>A0AAV6H0X8_9TELE</name>
<gene>
    <name evidence="1" type="ORF">AALO_G00079670</name>
</gene>
<reference evidence="1" key="1">
    <citation type="submission" date="2020-10" db="EMBL/GenBank/DDBJ databases">
        <title>Chromosome-scale genome assembly of the Allis shad, Alosa alosa.</title>
        <authorList>
            <person name="Margot Z."/>
            <person name="Christophe K."/>
            <person name="Cabau C."/>
            <person name="Louis A."/>
            <person name="Berthelot C."/>
            <person name="Parey E."/>
            <person name="Roest Crollius H."/>
            <person name="Montfort J."/>
            <person name="Robinson-Rechavi M."/>
            <person name="Bucao C."/>
            <person name="Bouchez O."/>
            <person name="Gislard M."/>
            <person name="Lluch J."/>
            <person name="Milhes M."/>
            <person name="Lampietro C."/>
            <person name="Lopez Roques C."/>
            <person name="Donnadieu C."/>
            <person name="Braasch I."/>
            <person name="Desvignes T."/>
            <person name="Postlethwait J."/>
            <person name="Bobe J."/>
            <person name="Guiguen Y."/>
        </authorList>
    </citation>
    <scope>NUCLEOTIDE SEQUENCE</scope>
    <source>
        <strain evidence="1">M-15738</strain>
        <tissue evidence="1">Blood</tissue>
    </source>
</reference>
<accession>A0AAV6H0X8</accession>
<organism evidence="1 2">
    <name type="scientific">Alosa alosa</name>
    <name type="common">allis shad</name>
    <dbReference type="NCBI Taxonomy" id="278164"/>
    <lineage>
        <taxon>Eukaryota</taxon>
        <taxon>Metazoa</taxon>
        <taxon>Chordata</taxon>
        <taxon>Craniata</taxon>
        <taxon>Vertebrata</taxon>
        <taxon>Euteleostomi</taxon>
        <taxon>Actinopterygii</taxon>
        <taxon>Neopterygii</taxon>
        <taxon>Teleostei</taxon>
        <taxon>Clupei</taxon>
        <taxon>Clupeiformes</taxon>
        <taxon>Clupeoidei</taxon>
        <taxon>Clupeidae</taxon>
        <taxon>Alosa</taxon>
    </lineage>
</organism>
<comment type="caution">
    <text evidence="1">The sequence shown here is derived from an EMBL/GenBank/DDBJ whole genome shotgun (WGS) entry which is preliminary data.</text>
</comment>
<evidence type="ECO:0000313" key="1">
    <source>
        <dbReference type="EMBL" id="KAG5279612.1"/>
    </source>
</evidence>
<protein>
    <submittedName>
        <fullName evidence="1">Uncharacterized protein</fullName>
    </submittedName>
</protein>